<feature type="transmembrane region" description="Helical" evidence="6">
    <location>
        <begin position="154"/>
        <end position="170"/>
    </location>
</feature>
<evidence type="ECO:0000256" key="5">
    <source>
        <dbReference type="ARBA" id="ARBA00023136"/>
    </source>
</evidence>
<dbReference type="PANTHER" id="PTHR34857:SF2">
    <property type="entry name" value="SLL0384 PROTEIN"/>
    <property type="match status" value="1"/>
</dbReference>
<dbReference type="GO" id="GO:0006824">
    <property type="term" value="P:cobalt ion transport"/>
    <property type="evidence" value="ECO:0007669"/>
    <property type="project" value="InterPro"/>
</dbReference>
<dbReference type="EMBL" id="VSSQ01000085">
    <property type="protein sequence ID" value="MPL75016.1"/>
    <property type="molecule type" value="Genomic_DNA"/>
</dbReference>
<keyword evidence="4 6" id="KW-1133">Transmembrane helix</keyword>
<dbReference type="InterPro" id="IPR003339">
    <property type="entry name" value="ABC/ECF_trnsptr_transmembrane"/>
</dbReference>
<keyword evidence="5 6" id="KW-0472">Membrane</keyword>
<keyword evidence="3 6" id="KW-0812">Transmembrane</keyword>
<reference evidence="7" key="1">
    <citation type="submission" date="2019-08" db="EMBL/GenBank/DDBJ databases">
        <authorList>
            <person name="Kucharzyk K."/>
            <person name="Murdoch R.W."/>
            <person name="Higgins S."/>
            <person name="Loffler F."/>
        </authorList>
    </citation>
    <scope>NUCLEOTIDE SEQUENCE</scope>
</reference>
<accession>A0A644U7U2</accession>
<dbReference type="NCBIfam" id="TIGR02454">
    <property type="entry name" value="ECF_T_CbiQ"/>
    <property type="match status" value="1"/>
</dbReference>
<dbReference type="InterPro" id="IPR012809">
    <property type="entry name" value="ECF_CbiQ"/>
</dbReference>
<feature type="transmembrane region" description="Helical" evidence="6">
    <location>
        <begin position="102"/>
        <end position="134"/>
    </location>
</feature>
<gene>
    <name evidence="7" type="primary">ecfT_7</name>
    <name evidence="7" type="ORF">SDC9_20835</name>
</gene>
<evidence type="ECO:0000256" key="2">
    <source>
        <dbReference type="ARBA" id="ARBA00022475"/>
    </source>
</evidence>
<feature type="transmembrane region" description="Helical" evidence="6">
    <location>
        <begin position="239"/>
        <end position="261"/>
    </location>
</feature>
<sequence length="270" mass="30711">MNKIEHRWLELRHFDELAAQDSLIHQLHPGVKVVTTLLFIVMVASFSKYELVGLFPMFIYPAFLIGLGNIPVAILLKRVLLTLPFVLFIGIFNPFLDQATYAYIGSFAVSGGLISFISILLRFTLSVSATLLLVATTSMDAIGLALSKLRVPRIIVIQILFMYRYIYVLIEEVMKTIRAHSLRAPYRNGVGFKVWGSLVGLLLLRTLDRAQRIYQAMMCRGFDGQVRIMRSWKIRTGDIAFLVVWTVFFVLVRLVNIPHWLGRMLLGGFS</sequence>
<evidence type="ECO:0000256" key="4">
    <source>
        <dbReference type="ARBA" id="ARBA00022989"/>
    </source>
</evidence>
<feature type="transmembrane region" description="Helical" evidence="6">
    <location>
        <begin position="53"/>
        <end position="72"/>
    </location>
</feature>
<proteinExistence type="predicted"/>
<evidence type="ECO:0000256" key="6">
    <source>
        <dbReference type="SAM" id="Phobius"/>
    </source>
</evidence>
<evidence type="ECO:0000313" key="7">
    <source>
        <dbReference type="EMBL" id="MPL75016.1"/>
    </source>
</evidence>
<evidence type="ECO:0000256" key="3">
    <source>
        <dbReference type="ARBA" id="ARBA00022692"/>
    </source>
</evidence>
<evidence type="ECO:0000256" key="1">
    <source>
        <dbReference type="ARBA" id="ARBA00004651"/>
    </source>
</evidence>
<dbReference type="CDD" id="cd16914">
    <property type="entry name" value="EcfT"/>
    <property type="match status" value="1"/>
</dbReference>
<organism evidence="7">
    <name type="scientific">bioreactor metagenome</name>
    <dbReference type="NCBI Taxonomy" id="1076179"/>
    <lineage>
        <taxon>unclassified sequences</taxon>
        <taxon>metagenomes</taxon>
        <taxon>ecological metagenomes</taxon>
    </lineage>
</organism>
<keyword evidence="2" id="KW-1003">Cell membrane</keyword>
<feature type="transmembrane region" description="Helical" evidence="6">
    <location>
        <begin position="79"/>
        <end position="96"/>
    </location>
</feature>
<protein>
    <submittedName>
        <fullName evidence="7">Energy-coupling factor transporter transmembrane protein EcfT</fullName>
    </submittedName>
</protein>
<dbReference type="PANTHER" id="PTHR34857">
    <property type="entry name" value="SLL0384 PROTEIN"/>
    <property type="match status" value="1"/>
</dbReference>
<comment type="caution">
    <text evidence="7">The sequence shown here is derived from an EMBL/GenBank/DDBJ whole genome shotgun (WGS) entry which is preliminary data.</text>
</comment>
<name>A0A644U7U2_9ZZZZ</name>
<feature type="transmembrane region" description="Helical" evidence="6">
    <location>
        <begin position="30"/>
        <end position="47"/>
    </location>
</feature>
<dbReference type="Pfam" id="PF02361">
    <property type="entry name" value="CbiQ"/>
    <property type="match status" value="1"/>
</dbReference>
<dbReference type="InterPro" id="IPR051611">
    <property type="entry name" value="ECF_transporter_component"/>
</dbReference>
<comment type="subcellular location">
    <subcellularLocation>
        <location evidence="1">Cell membrane</location>
        <topology evidence="1">Multi-pass membrane protein</topology>
    </subcellularLocation>
</comment>
<dbReference type="AlphaFoldDB" id="A0A644U7U2"/>
<dbReference type="GO" id="GO:0043190">
    <property type="term" value="C:ATP-binding cassette (ABC) transporter complex"/>
    <property type="evidence" value="ECO:0007669"/>
    <property type="project" value="InterPro"/>
</dbReference>